<dbReference type="PANTHER" id="PTHR19920:SF0">
    <property type="entry name" value="CYTOSOLIC IRON-SULFUR PROTEIN ASSEMBLY PROTEIN CIAO1-RELATED"/>
    <property type="match status" value="1"/>
</dbReference>
<dbReference type="Pfam" id="PF00400">
    <property type="entry name" value="WD40"/>
    <property type="match status" value="1"/>
</dbReference>
<keyword evidence="3" id="KW-1185">Reference proteome</keyword>
<name>A0A4Q9LJN7_9MICR</name>
<dbReference type="AlphaFoldDB" id="A0A4Q9LJN7"/>
<evidence type="ECO:0008006" key="4">
    <source>
        <dbReference type="Google" id="ProtNLM"/>
    </source>
</evidence>
<dbReference type="InterPro" id="IPR036322">
    <property type="entry name" value="WD40_repeat_dom_sf"/>
</dbReference>
<dbReference type="EMBL" id="PITI01000267">
    <property type="protein sequence ID" value="TBU07491.1"/>
    <property type="molecule type" value="Genomic_DNA"/>
</dbReference>
<dbReference type="VEuPathDB" id="MicrosporidiaDB:CWI36_0267p0040"/>
<dbReference type="InterPro" id="IPR015943">
    <property type="entry name" value="WD40/YVTN_repeat-like_dom_sf"/>
</dbReference>
<dbReference type="SUPFAM" id="SSF50978">
    <property type="entry name" value="WD40 repeat-like"/>
    <property type="match status" value="1"/>
</dbReference>
<proteinExistence type="predicted"/>
<dbReference type="Gene3D" id="2.130.10.10">
    <property type="entry name" value="YVTN repeat-like/Quinoprotein amine dehydrogenase"/>
    <property type="match status" value="2"/>
</dbReference>
<gene>
    <name evidence="2" type="ORF">CWI36_0267p0040</name>
</gene>
<feature type="region of interest" description="Disordered" evidence="1">
    <location>
        <begin position="123"/>
        <end position="155"/>
    </location>
</feature>
<sequence>MKYRIIKSLNTHQKVLAVAHHNNEILVGGTSRTLESYNITTNERTTFCEFSKAVRSISVNNECIAGGSYDGTVVIFTPKPFQIEGPDTEIKGISISNHNMLAVATRGKTVWIYKIKDNVEENRKGNDDFSNTKNIKDNDRKYTDNTKNTSTNQHNIKDNPYSYHELYCILNDHTQDVKGVKWLSTSLYSYGYDCTIKRYSINIINNNYELIQDIKDFKNTIWDITFTNHSTMIACTEDGYLYIYTLDMAWELKCKIFASNYPIYSICSSKDYIFYVLNKRSVGILDTQFMCKEILIDLHTSDINSLFYCEVSDMLITGGDDGITNAIEIDE</sequence>
<evidence type="ECO:0000256" key="1">
    <source>
        <dbReference type="SAM" id="MobiDB-lite"/>
    </source>
</evidence>
<dbReference type="GO" id="GO:0097361">
    <property type="term" value="C:cytosolic [4Fe-4S] assembly targeting complex"/>
    <property type="evidence" value="ECO:0007669"/>
    <property type="project" value="TreeGrafter"/>
</dbReference>
<organism evidence="2 3">
    <name type="scientific">Hamiltosporidium magnivora</name>
    <dbReference type="NCBI Taxonomy" id="148818"/>
    <lineage>
        <taxon>Eukaryota</taxon>
        <taxon>Fungi</taxon>
        <taxon>Fungi incertae sedis</taxon>
        <taxon>Microsporidia</taxon>
        <taxon>Dubosqiidae</taxon>
        <taxon>Hamiltosporidium</taxon>
    </lineage>
</organism>
<dbReference type="STRING" id="148818.A0A4Q9LJN7"/>
<protein>
    <recommendedName>
        <fullName evidence="4">WD40 domain-containing protein</fullName>
    </recommendedName>
</protein>
<feature type="compositionally biased region" description="Basic and acidic residues" evidence="1">
    <location>
        <begin position="134"/>
        <end position="144"/>
    </location>
</feature>
<reference evidence="2 3" key="1">
    <citation type="submission" date="2017-12" db="EMBL/GenBank/DDBJ databases">
        <authorList>
            <person name="Pombert J.-F."/>
            <person name="Haag K.L."/>
            <person name="Ebert D."/>
        </authorList>
    </citation>
    <scope>NUCLEOTIDE SEQUENCE [LARGE SCALE GENOMIC DNA]</scope>
    <source>
        <strain evidence="2">BE-OM-2</strain>
    </source>
</reference>
<dbReference type="SMART" id="SM00320">
    <property type="entry name" value="WD40"/>
    <property type="match status" value="6"/>
</dbReference>
<dbReference type="VEuPathDB" id="MicrosporidiaDB:CWI39_0195p0030"/>
<dbReference type="InterPro" id="IPR001680">
    <property type="entry name" value="WD40_rpt"/>
</dbReference>
<evidence type="ECO:0000313" key="2">
    <source>
        <dbReference type="EMBL" id="TBU07491.1"/>
    </source>
</evidence>
<dbReference type="GO" id="GO:0016226">
    <property type="term" value="P:iron-sulfur cluster assembly"/>
    <property type="evidence" value="ECO:0007669"/>
    <property type="project" value="TreeGrafter"/>
</dbReference>
<dbReference type="PANTHER" id="PTHR19920">
    <property type="entry name" value="WD40 PROTEIN CIAO1"/>
    <property type="match status" value="1"/>
</dbReference>
<feature type="compositionally biased region" description="Polar residues" evidence="1">
    <location>
        <begin position="145"/>
        <end position="154"/>
    </location>
</feature>
<evidence type="ECO:0000313" key="3">
    <source>
        <dbReference type="Proteomes" id="UP000291404"/>
    </source>
</evidence>
<comment type="caution">
    <text evidence="2">The sequence shown here is derived from an EMBL/GenBank/DDBJ whole genome shotgun (WGS) entry which is preliminary data.</text>
</comment>
<accession>A0A4Q9LJN7</accession>
<dbReference type="Proteomes" id="UP000291404">
    <property type="component" value="Unassembled WGS sequence"/>
</dbReference>